<dbReference type="PRINTS" id="PR00118">
    <property type="entry name" value="BLACTAMASEA"/>
</dbReference>
<dbReference type="PROSITE" id="PS51318">
    <property type="entry name" value="TAT"/>
    <property type="match status" value="1"/>
</dbReference>
<evidence type="ECO:0000256" key="1">
    <source>
        <dbReference type="ARBA" id="ARBA00001526"/>
    </source>
</evidence>
<dbReference type="InterPro" id="IPR045155">
    <property type="entry name" value="Beta-lactam_cat"/>
</dbReference>
<dbReference type="AlphaFoldDB" id="A0A5C0ASD4"/>
<dbReference type="KEGG" id="pacr:FXN63_00660"/>
<organism evidence="6 7">
    <name type="scientific">Pigmentiphaga aceris</name>
    <dbReference type="NCBI Taxonomy" id="1940612"/>
    <lineage>
        <taxon>Bacteria</taxon>
        <taxon>Pseudomonadati</taxon>
        <taxon>Pseudomonadota</taxon>
        <taxon>Betaproteobacteria</taxon>
        <taxon>Burkholderiales</taxon>
        <taxon>Alcaligenaceae</taxon>
        <taxon>Pigmentiphaga</taxon>
    </lineage>
</organism>
<evidence type="ECO:0000259" key="5">
    <source>
        <dbReference type="Pfam" id="PF13354"/>
    </source>
</evidence>
<proteinExistence type="inferred from homology"/>
<dbReference type="Gene3D" id="3.40.710.10">
    <property type="entry name" value="DD-peptidase/beta-lactamase superfamily"/>
    <property type="match status" value="1"/>
</dbReference>
<dbReference type="SUPFAM" id="SSF56601">
    <property type="entry name" value="beta-lactamase/transpeptidase-like"/>
    <property type="match status" value="1"/>
</dbReference>
<gene>
    <name evidence="6" type="ORF">FXN63_00660</name>
</gene>
<comment type="similarity">
    <text evidence="2">Belongs to the class-A beta-lactamase family.</text>
</comment>
<feature type="domain" description="Beta-lactamase class A catalytic" evidence="5">
    <location>
        <begin position="68"/>
        <end position="309"/>
    </location>
</feature>
<dbReference type="GO" id="GO:0030655">
    <property type="term" value="P:beta-lactam antibiotic catabolic process"/>
    <property type="evidence" value="ECO:0007669"/>
    <property type="project" value="InterPro"/>
</dbReference>
<dbReference type="Pfam" id="PF13354">
    <property type="entry name" value="Beta-lactamase2"/>
    <property type="match status" value="1"/>
</dbReference>
<evidence type="ECO:0000256" key="4">
    <source>
        <dbReference type="ARBA" id="ARBA00030171"/>
    </source>
</evidence>
<dbReference type="InterPro" id="IPR000871">
    <property type="entry name" value="Beta-lactam_class-A"/>
</dbReference>
<dbReference type="EMBL" id="CP043046">
    <property type="protein sequence ID" value="QEI04504.1"/>
    <property type="molecule type" value="Genomic_DNA"/>
</dbReference>
<keyword evidence="6" id="KW-0378">Hydrolase</keyword>
<name>A0A5C0ASD4_9BURK</name>
<protein>
    <recommendedName>
        <fullName evidence="3">beta-lactamase</fullName>
        <ecNumber evidence="3">3.5.2.6</ecNumber>
    </recommendedName>
    <alternativeName>
        <fullName evidence="4">Penicillinase</fullName>
    </alternativeName>
</protein>
<dbReference type="RefSeq" id="WP_148811868.1">
    <property type="nucleotide sequence ID" value="NZ_CP043046.1"/>
</dbReference>
<evidence type="ECO:0000313" key="6">
    <source>
        <dbReference type="EMBL" id="QEI04504.1"/>
    </source>
</evidence>
<dbReference type="PANTHER" id="PTHR35333">
    <property type="entry name" value="BETA-LACTAMASE"/>
    <property type="match status" value="1"/>
</dbReference>
<dbReference type="EC" id="3.5.2.6" evidence="3"/>
<dbReference type="InterPro" id="IPR012338">
    <property type="entry name" value="Beta-lactam/transpept-like"/>
</dbReference>
<comment type="catalytic activity">
    <reaction evidence="1">
        <text>a beta-lactam + H2O = a substituted beta-amino acid</text>
        <dbReference type="Rhea" id="RHEA:20401"/>
        <dbReference type="ChEBI" id="CHEBI:15377"/>
        <dbReference type="ChEBI" id="CHEBI:35627"/>
        <dbReference type="ChEBI" id="CHEBI:140347"/>
        <dbReference type="EC" id="3.5.2.6"/>
    </reaction>
</comment>
<reference evidence="6 7" key="1">
    <citation type="submission" date="2019-08" db="EMBL/GenBank/DDBJ databases">
        <title>Amphibian skin-associated Pigmentiphaga: genome sequence and occurrence across geography and hosts.</title>
        <authorList>
            <person name="Bletz M.C."/>
            <person name="Bunk B."/>
            <person name="Sproeer C."/>
            <person name="Biwer P."/>
            <person name="Reiter S."/>
            <person name="Rabemananjara F.C.E."/>
            <person name="Schulz S."/>
            <person name="Overmann J."/>
            <person name="Vences M."/>
        </authorList>
    </citation>
    <scope>NUCLEOTIDE SEQUENCE [LARGE SCALE GENOMIC DNA]</scope>
    <source>
        <strain evidence="6 7">Mada1488</strain>
    </source>
</reference>
<evidence type="ECO:0000313" key="7">
    <source>
        <dbReference type="Proteomes" id="UP000325161"/>
    </source>
</evidence>
<keyword evidence="7" id="KW-1185">Reference proteome</keyword>
<dbReference type="Proteomes" id="UP000325161">
    <property type="component" value="Chromosome"/>
</dbReference>
<dbReference type="GO" id="GO:0008800">
    <property type="term" value="F:beta-lactamase activity"/>
    <property type="evidence" value="ECO:0007669"/>
    <property type="project" value="UniProtKB-EC"/>
</dbReference>
<dbReference type="PANTHER" id="PTHR35333:SF3">
    <property type="entry name" value="BETA-LACTAMASE-TYPE TRANSPEPTIDASE FOLD CONTAINING PROTEIN"/>
    <property type="match status" value="1"/>
</dbReference>
<evidence type="ECO:0000256" key="3">
    <source>
        <dbReference type="ARBA" id="ARBA00012865"/>
    </source>
</evidence>
<sequence length="338" mass="35051">MSRFSLSRRGFLHLAGGIAPFAIWPGAMLSATAAPVTASSSLPPNVCRINALLPALQDIAARANGDLGVSVIDLVGGASCAVRADDSFPLHSMVKLVVAASVAYRIEQGAFGLQTLVALSQATRPGGVGPLDVALREQGDQTASVERLLEAILLYSDNAACDGLMALVGGPSVINADLRRWSVADMRVDRTMRELYAPFNAAQTEAESRLHYEAWLADPRDRTTPTAYADFARRLAGGSLLGAQATSIVMNGWQRSTLTPNRITAGLGAGWSVASRSGTGPTVAGRTTSTNHAVLATSPAGRPVLVAAFLRNAAGADAERAMVLADVGRAVATACSTV</sequence>
<dbReference type="OrthoDB" id="9784149at2"/>
<accession>A0A5C0ASD4</accession>
<dbReference type="InterPro" id="IPR006311">
    <property type="entry name" value="TAT_signal"/>
</dbReference>
<dbReference type="GO" id="GO:0046677">
    <property type="term" value="P:response to antibiotic"/>
    <property type="evidence" value="ECO:0007669"/>
    <property type="project" value="InterPro"/>
</dbReference>
<evidence type="ECO:0000256" key="2">
    <source>
        <dbReference type="ARBA" id="ARBA00009009"/>
    </source>
</evidence>